<gene>
    <name evidence="2" type="ORF">THAOC_20169</name>
</gene>
<reference evidence="2 3" key="1">
    <citation type="journal article" date="2012" name="Genome Biol.">
        <title>Genome and low-iron response of an oceanic diatom adapted to chronic iron limitation.</title>
        <authorList>
            <person name="Lommer M."/>
            <person name="Specht M."/>
            <person name="Roy A.S."/>
            <person name="Kraemer L."/>
            <person name="Andreson R."/>
            <person name="Gutowska M.A."/>
            <person name="Wolf J."/>
            <person name="Bergner S.V."/>
            <person name="Schilhabel M.B."/>
            <person name="Klostermeier U.C."/>
            <person name="Beiko R.G."/>
            <person name="Rosenstiel P."/>
            <person name="Hippler M."/>
            <person name="Laroche J."/>
        </authorList>
    </citation>
    <scope>NUCLEOTIDE SEQUENCE [LARGE SCALE GENOMIC DNA]</scope>
    <source>
        <strain evidence="2 3">CCMP1005</strain>
    </source>
</reference>
<evidence type="ECO:0000313" key="2">
    <source>
        <dbReference type="EMBL" id="EJK59583.1"/>
    </source>
</evidence>
<name>K0S0I6_THAOC</name>
<feature type="non-terminal residue" evidence="2">
    <location>
        <position position="193"/>
    </location>
</feature>
<dbReference type="Proteomes" id="UP000266841">
    <property type="component" value="Unassembled WGS sequence"/>
</dbReference>
<protein>
    <submittedName>
        <fullName evidence="2">Uncharacterized protein</fullName>
    </submittedName>
</protein>
<feature type="coiled-coil region" evidence="1">
    <location>
        <begin position="39"/>
        <end position="102"/>
    </location>
</feature>
<evidence type="ECO:0000313" key="3">
    <source>
        <dbReference type="Proteomes" id="UP000266841"/>
    </source>
</evidence>
<proteinExistence type="predicted"/>
<comment type="caution">
    <text evidence="2">The sequence shown here is derived from an EMBL/GenBank/DDBJ whole genome shotgun (WGS) entry which is preliminary data.</text>
</comment>
<organism evidence="2 3">
    <name type="scientific">Thalassiosira oceanica</name>
    <name type="common">Marine diatom</name>
    <dbReference type="NCBI Taxonomy" id="159749"/>
    <lineage>
        <taxon>Eukaryota</taxon>
        <taxon>Sar</taxon>
        <taxon>Stramenopiles</taxon>
        <taxon>Ochrophyta</taxon>
        <taxon>Bacillariophyta</taxon>
        <taxon>Coscinodiscophyceae</taxon>
        <taxon>Thalassiosirophycidae</taxon>
        <taxon>Thalassiosirales</taxon>
        <taxon>Thalassiosiraceae</taxon>
        <taxon>Thalassiosira</taxon>
    </lineage>
</organism>
<sequence length="193" mass="21772">MSSEYAGKRQRGGGDGLVAAAIDPAKTSATSSADLVSMLNQALDRIDSLESQHEEVKASVESKTRDLMEDTCRIKETYKALQASMERETRALRDDVNSLKMENKALKWSLNRLASKVQEGWRYPVAILPDEYWQNKGYEDEAIDGLHVGFLEELKTAVSELEHGVCESVTVRFVNHDEDLVPHWTALFRSFKH</sequence>
<accession>K0S0I6</accession>
<dbReference type="EMBL" id="AGNL01022670">
    <property type="protein sequence ID" value="EJK59583.1"/>
    <property type="molecule type" value="Genomic_DNA"/>
</dbReference>
<dbReference type="AlphaFoldDB" id="K0S0I6"/>
<evidence type="ECO:0000256" key="1">
    <source>
        <dbReference type="SAM" id="Coils"/>
    </source>
</evidence>
<dbReference type="eggNOG" id="ENOG502S6XN">
    <property type="taxonomic scope" value="Eukaryota"/>
</dbReference>
<keyword evidence="1" id="KW-0175">Coiled coil</keyword>
<keyword evidence="3" id="KW-1185">Reference proteome</keyword>